<gene>
    <name evidence="17" type="ORF">Sjap_019467</name>
</gene>
<dbReference type="InterPro" id="IPR005061">
    <property type="entry name" value="Ist1"/>
</dbReference>
<evidence type="ECO:0000256" key="2">
    <source>
        <dbReference type="ARBA" id="ARBA00001913"/>
    </source>
</evidence>
<dbReference type="GO" id="GO:0015031">
    <property type="term" value="P:protein transport"/>
    <property type="evidence" value="ECO:0007669"/>
    <property type="project" value="InterPro"/>
</dbReference>
<comment type="similarity">
    <text evidence="5">Belongs to the phospholipase A2 family.</text>
</comment>
<evidence type="ECO:0000313" key="18">
    <source>
        <dbReference type="Proteomes" id="UP001417504"/>
    </source>
</evidence>
<feature type="compositionally biased region" description="Polar residues" evidence="15">
    <location>
        <begin position="962"/>
        <end position="973"/>
    </location>
</feature>
<feature type="chain" id="PRO_5043001017" description="phospholipase A2" evidence="16">
    <location>
        <begin position="28"/>
        <end position="1158"/>
    </location>
</feature>
<keyword evidence="13" id="KW-0443">Lipid metabolism</keyword>
<feature type="compositionally biased region" description="Basic and acidic residues" evidence="15">
    <location>
        <begin position="1021"/>
        <end position="1033"/>
    </location>
</feature>
<evidence type="ECO:0000256" key="3">
    <source>
        <dbReference type="ARBA" id="ARBA00004613"/>
    </source>
</evidence>
<feature type="compositionally biased region" description="Polar residues" evidence="15">
    <location>
        <begin position="1006"/>
        <end position="1018"/>
    </location>
</feature>
<feature type="region of interest" description="Disordered" evidence="15">
    <location>
        <begin position="642"/>
        <end position="812"/>
    </location>
</feature>
<name>A0AAP0F441_9MAGN</name>
<comment type="subcellular location">
    <subcellularLocation>
        <location evidence="3">Secreted</location>
    </subcellularLocation>
</comment>
<dbReference type="EC" id="3.1.1.4" evidence="6"/>
<keyword evidence="12" id="KW-0442">Lipid degradation</keyword>
<feature type="compositionally biased region" description="Basic and acidic residues" evidence="15">
    <location>
        <begin position="660"/>
        <end position="672"/>
    </location>
</feature>
<keyword evidence="14" id="KW-1015">Disulfide bond</keyword>
<dbReference type="GO" id="GO:0006644">
    <property type="term" value="P:phospholipid metabolic process"/>
    <property type="evidence" value="ECO:0007669"/>
    <property type="project" value="InterPro"/>
</dbReference>
<feature type="compositionally biased region" description="Basic and acidic residues" evidence="15">
    <location>
        <begin position="797"/>
        <end position="809"/>
    </location>
</feature>
<dbReference type="GO" id="GO:0046872">
    <property type="term" value="F:metal ion binding"/>
    <property type="evidence" value="ECO:0007669"/>
    <property type="project" value="UniProtKB-KW"/>
</dbReference>
<evidence type="ECO:0000256" key="4">
    <source>
        <dbReference type="ARBA" id="ARBA00005536"/>
    </source>
</evidence>
<evidence type="ECO:0000256" key="13">
    <source>
        <dbReference type="ARBA" id="ARBA00023098"/>
    </source>
</evidence>
<evidence type="ECO:0000256" key="5">
    <source>
        <dbReference type="ARBA" id="ARBA00007056"/>
    </source>
</evidence>
<dbReference type="GO" id="GO:0050482">
    <property type="term" value="P:arachidonate secretion"/>
    <property type="evidence" value="ECO:0007669"/>
    <property type="project" value="InterPro"/>
</dbReference>
<keyword evidence="8" id="KW-0479">Metal-binding</keyword>
<dbReference type="Gene3D" id="1.20.90.10">
    <property type="entry name" value="Phospholipase A2 domain"/>
    <property type="match status" value="1"/>
</dbReference>
<dbReference type="PANTHER" id="PTHR12161:SF13">
    <property type="entry name" value="REGULATOR OF VPS4 ACTIVITY IN THE MVB PATHWAY PROTEIN"/>
    <property type="match status" value="1"/>
</dbReference>
<feature type="compositionally biased region" description="Polar residues" evidence="15">
    <location>
        <begin position="391"/>
        <end position="403"/>
    </location>
</feature>
<feature type="region of interest" description="Disordered" evidence="15">
    <location>
        <begin position="837"/>
        <end position="1146"/>
    </location>
</feature>
<dbReference type="InterPro" id="IPR033113">
    <property type="entry name" value="PLA2_histidine"/>
</dbReference>
<keyword evidence="7" id="KW-0964">Secreted</keyword>
<dbReference type="Proteomes" id="UP001417504">
    <property type="component" value="Unassembled WGS sequence"/>
</dbReference>
<dbReference type="FunFam" id="1.20.90.10:FF:000005">
    <property type="entry name" value="Secretory phospholipase A2"/>
    <property type="match status" value="1"/>
</dbReference>
<evidence type="ECO:0000256" key="15">
    <source>
        <dbReference type="SAM" id="MobiDB-lite"/>
    </source>
</evidence>
<keyword evidence="10" id="KW-0378">Hydrolase</keyword>
<reference evidence="17 18" key="1">
    <citation type="submission" date="2024-01" db="EMBL/GenBank/DDBJ databases">
        <title>Genome assemblies of Stephania.</title>
        <authorList>
            <person name="Yang L."/>
        </authorList>
    </citation>
    <scope>NUCLEOTIDE SEQUENCE [LARGE SCALE GENOMIC DNA]</scope>
    <source>
        <strain evidence="17">QJT</strain>
        <tissue evidence="17">Leaf</tissue>
    </source>
</reference>
<feature type="compositionally biased region" description="Basic and acidic residues" evidence="15">
    <location>
        <begin position="485"/>
        <end position="528"/>
    </location>
</feature>
<keyword evidence="18" id="KW-1185">Reference proteome</keyword>
<feature type="compositionally biased region" description="Polar residues" evidence="15">
    <location>
        <begin position="846"/>
        <end position="865"/>
    </location>
</feature>
<keyword evidence="11" id="KW-0106">Calcium</keyword>
<dbReference type="FunFam" id="1.20.1260.60:FF:000003">
    <property type="entry name" value="IST1-like protein isoform A"/>
    <property type="match status" value="1"/>
</dbReference>
<comment type="cofactor">
    <cofactor evidence="2">
        <name>Ca(2+)</name>
        <dbReference type="ChEBI" id="CHEBI:29108"/>
    </cofactor>
</comment>
<protein>
    <recommendedName>
        <fullName evidence="6">phospholipase A2</fullName>
        <ecNumber evidence="6">3.1.1.4</ecNumber>
    </recommendedName>
</protein>
<dbReference type="Pfam" id="PF03398">
    <property type="entry name" value="Ist1"/>
    <property type="match status" value="1"/>
</dbReference>
<comment type="catalytic activity">
    <reaction evidence="1">
        <text>a 1,2-diacyl-sn-glycero-3-phosphocholine + H2O = a 1-acyl-sn-glycero-3-phosphocholine + a fatty acid + H(+)</text>
        <dbReference type="Rhea" id="RHEA:15801"/>
        <dbReference type="ChEBI" id="CHEBI:15377"/>
        <dbReference type="ChEBI" id="CHEBI:15378"/>
        <dbReference type="ChEBI" id="CHEBI:28868"/>
        <dbReference type="ChEBI" id="CHEBI:57643"/>
        <dbReference type="ChEBI" id="CHEBI:58168"/>
        <dbReference type="EC" id="3.1.1.4"/>
    </reaction>
</comment>
<feature type="compositionally biased region" description="Polar residues" evidence="15">
    <location>
        <begin position="1049"/>
        <end position="1067"/>
    </location>
</feature>
<dbReference type="PROSITE" id="PS00118">
    <property type="entry name" value="PA2_HIS"/>
    <property type="match status" value="1"/>
</dbReference>
<organism evidence="17 18">
    <name type="scientific">Stephania japonica</name>
    <dbReference type="NCBI Taxonomy" id="461633"/>
    <lineage>
        <taxon>Eukaryota</taxon>
        <taxon>Viridiplantae</taxon>
        <taxon>Streptophyta</taxon>
        <taxon>Embryophyta</taxon>
        <taxon>Tracheophyta</taxon>
        <taxon>Spermatophyta</taxon>
        <taxon>Magnoliopsida</taxon>
        <taxon>Ranunculales</taxon>
        <taxon>Menispermaceae</taxon>
        <taxon>Menispermoideae</taxon>
        <taxon>Cissampelideae</taxon>
        <taxon>Stephania</taxon>
    </lineage>
</organism>
<evidence type="ECO:0000256" key="9">
    <source>
        <dbReference type="ARBA" id="ARBA00022729"/>
    </source>
</evidence>
<dbReference type="InterPro" id="IPR042277">
    <property type="entry name" value="IST1-like"/>
</dbReference>
<comment type="similarity">
    <text evidence="4">Belongs to the IST1 family.</text>
</comment>
<dbReference type="SUPFAM" id="SSF48619">
    <property type="entry name" value="Phospholipase A2, PLA2"/>
    <property type="match status" value="1"/>
</dbReference>
<comment type="caution">
    <text evidence="17">The sequence shown here is derived from an EMBL/GenBank/DDBJ whole genome shotgun (WGS) entry which is preliminary data.</text>
</comment>
<dbReference type="InterPro" id="IPR036444">
    <property type="entry name" value="PLipase_A2_dom_sf"/>
</dbReference>
<sequence>MARVLRGTRVVFLLVLFFISTIANSTANPQINCSKTCVAENCNTVGIRYGKFCGVGWTGCPGQQPCDDLDACCKIHDECVEKKGMMSVSCHEKFKNCIEKVKKSGKRGFSQVCPYETAMPTMIQGMDMAILLSHKTSLKLTVARIKLLKNKGEVRMKQMRKELSQLLEAGQDRTARIRVEHLVREEKTMAAYDLIEIYCELIAVRLPIIESQKNCPIDLKEAIASVVFASPRCSDIPELSDIQKHLTAKYGKEFIATALELRPDCGVSRMMVEKLSTRAPDLETKITLLTAIAQEHNVKWDPKQFPENELKPPEDLLDGSKTTKAPGNIHAVDPPVQLPHRHAPNYESSASVANAVGSSRNSQNVEPTGNAMRSSFTKPKTKVDSAEGTAFGNSSTKEDSAFSSKTQKWSMEFKDATAAAQAAAESAERATIAAKAAAEFASIGRIVDESSAGPQGSFVNHYRENEVKKSVDAVSKAKLTEQTVRKDNFLRTSSHDMDRRTGDDFEHRSDTESRTRISDVDRITERRASHLTQSRTRDDYSDDEILDSNSQNPDVYPQSFEVNASKSNWQVSDEMENDVVLDSNHDTDGSDSAGHSSGVIQVNFEEGTKQPGFNNYSAAVFDDYGSEDDFHLGSEDVFNRSGWDSYGPLEDQKSSPSSHFSEHAWSPRREGDGSYNRPSGQSYFATEHLSPFEVSESKKDTSFPSHSSELPATFDDSDGLHSDSDEEAKDVDVARRTDLGSLPLEVSGLADSKKQESTYDKLEDPDSVSTNNLEANINVRGPVQDKQRHLQSSSLLHAEEGKETDDFGHEILSNSYPSSVVEETRSSLQSSQVSLMNEFKVKDESNGQGVSDSDNKTVGTESLQGLNFGKLRGGFRNKGYTHPPYNKGPSRDGSFQSRVQSDEGASTIIEKPTAKLVSRTSMNSGVLNEEPNYQKPIQVQHGASSRSPKTFFDSGSDDETEVSSYQTAASPSYSRHRFSQRTRDSPKSSEANVLSRFKGRSELPSEKSNSPNLGSYSKSVLRPEIKGVREGSSRESSLTSSTSEEHSMPQKNQVRKMQNSKVSTTDVSVGEKTIKAQPRNEANVRHEVSKLPQPSAAAKQQSTPLGSATSSDSVTSKSPSLDVGSRENSLKKASHVHPKLPDYDSFAAHFESLRSNRR</sequence>
<evidence type="ECO:0000256" key="7">
    <source>
        <dbReference type="ARBA" id="ARBA00022525"/>
    </source>
</evidence>
<feature type="compositionally biased region" description="Basic and acidic residues" evidence="15">
    <location>
        <begin position="751"/>
        <end position="764"/>
    </location>
</feature>
<feature type="compositionally biased region" description="Polar residues" evidence="15">
    <location>
        <begin position="935"/>
        <end position="948"/>
    </location>
</feature>
<evidence type="ECO:0000256" key="11">
    <source>
        <dbReference type="ARBA" id="ARBA00022837"/>
    </source>
</evidence>
<dbReference type="EMBL" id="JBBNAE010000008">
    <property type="protein sequence ID" value="KAK9102213.1"/>
    <property type="molecule type" value="Genomic_DNA"/>
</dbReference>
<dbReference type="GO" id="GO:0005576">
    <property type="term" value="C:extracellular region"/>
    <property type="evidence" value="ECO:0007669"/>
    <property type="project" value="UniProtKB-SubCell"/>
</dbReference>
<feature type="compositionally biased region" description="Polar residues" evidence="15">
    <location>
        <begin position="363"/>
        <end position="378"/>
    </location>
</feature>
<accession>A0AAP0F441</accession>
<evidence type="ECO:0000256" key="6">
    <source>
        <dbReference type="ARBA" id="ARBA00013278"/>
    </source>
</evidence>
<feature type="region of interest" description="Disordered" evidence="15">
    <location>
        <begin position="485"/>
        <end position="558"/>
    </location>
</feature>
<dbReference type="Gene3D" id="1.20.1260.60">
    <property type="entry name" value="Vacuolar protein sorting-associated protein Ist1"/>
    <property type="match status" value="1"/>
</dbReference>
<dbReference type="AlphaFoldDB" id="A0AAP0F441"/>
<feature type="region of interest" description="Disordered" evidence="15">
    <location>
        <begin position="357"/>
        <end position="403"/>
    </location>
</feature>
<dbReference type="GO" id="GO:0004623">
    <property type="term" value="F:phospholipase A2 activity"/>
    <property type="evidence" value="ECO:0007669"/>
    <property type="project" value="UniProtKB-EC"/>
</dbReference>
<evidence type="ECO:0000256" key="12">
    <source>
        <dbReference type="ARBA" id="ARBA00022963"/>
    </source>
</evidence>
<dbReference type="GO" id="GO:0016042">
    <property type="term" value="P:lipid catabolic process"/>
    <property type="evidence" value="ECO:0007669"/>
    <property type="project" value="UniProtKB-KW"/>
</dbReference>
<dbReference type="CDD" id="cd04706">
    <property type="entry name" value="PLA2_plant"/>
    <property type="match status" value="1"/>
</dbReference>
<keyword evidence="9 16" id="KW-0732">Signal</keyword>
<evidence type="ECO:0000256" key="8">
    <source>
        <dbReference type="ARBA" id="ARBA00022723"/>
    </source>
</evidence>
<evidence type="ECO:0000256" key="1">
    <source>
        <dbReference type="ARBA" id="ARBA00001604"/>
    </source>
</evidence>
<evidence type="ECO:0000313" key="17">
    <source>
        <dbReference type="EMBL" id="KAK9102213.1"/>
    </source>
</evidence>
<feature type="signal peptide" evidence="16">
    <location>
        <begin position="1"/>
        <end position="27"/>
    </location>
</feature>
<evidence type="ECO:0000256" key="16">
    <source>
        <dbReference type="SAM" id="SignalP"/>
    </source>
</evidence>
<dbReference type="PANTHER" id="PTHR12161">
    <property type="entry name" value="IST1 FAMILY MEMBER"/>
    <property type="match status" value="1"/>
</dbReference>
<evidence type="ECO:0000256" key="14">
    <source>
        <dbReference type="ARBA" id="ARBA00023157"/>
    </source>
</evidence>
<evidence type="ECO:0000256" key="10">
    <source>
        <dbReference type="ARBA" id="ARBA00022801"/>
    </source>
</evidence>
<feature type="compositionally biased region" description="Low complexity" evidence="15">
    <location>
        <begin position="1107"/>
        <end position="1120"/>
    </location>
</feature>
<proteinExistence type="inferred from homology"/>